<feature type="transmembrane region" description="Helical" evidence="1">
    <location>
        <begin position="7"/>
        <end position="30"/>
    </location>
</feature>
<evidence type="ECO:0000313" key="4">
    <source>
        <dbReference type="Proteomes" id="UP000229056"/>
    </source>
</evidence>
<keyword evidence="1" id="KW-0472">Membrane</keyword>
<reference evidence="4" key="1">
    <citation type="submission" date="2017-09" db="EMBL/GenBank/DDBJ databases">
        <title>Depth-based differentiation of microbial function through sediment-hosted aquifers and enrichment of novel symbionts in the deep terrestrial subsurface.</title>
        <authorList>
            <person name="Probst A.J."/>
            <person name="Ladd B."/>
            <person name="Jarett J.K."/>
            <person name="Geller-Mcgrath D.E."/>
            <person name="Sieber C.M.K."/>
            <person name="Emerson J.B."/>
            <person name="Anantharaman K."/>
            <person name="Thomas B.C."/>
            <person name="Malmstrom R."/>
            <person name="Stieglmeier M."/>
            <person name="Klingl A."/>
            <person name="Woyke T."/>
            <person name="Ryan C.M."/>
            <person name="Banfield J.F."/>
        </authorList>
    </citation>
    <scope>NUCLEOTIDE SEQUENCE [LARGE SCALE GENOMIC DNA]</scope>
</reference>
<dbReference type="InterPro" id="IPR035940">
    <property type="entry name" value="CAP_sf"/>
</dbReference>
<dbReference type="AlphaFoldDB" id="A0A2H0W459"/>
<dbReference type="PANTHER" id="PTHR31157">
    <property type="entry name" value="SCP DOMAIN-CONTAINING PROTEIN"/>
    <property type="match status" value="1"/>
</dbReference>
<evidence type="ECO:0000259" key="2">
    <source>
        <dbReference type="Pfam" id="PF00188"/>
    </source>
</evidence>
<dbReference type="CDD" id="cd05379">
    <property type="entry name" value="CAP_bacterial"/>
    <property type="match status" value="1"/>
</dbReference>
<evidence type="ECO:0000256" key="1">
    <source>
        <dbReference type="SAM" id="Phobius"/>
    </source>
</evidence>
<feature type="transmembrane region" description="Helical" evidence="1">
    <location>
        <begin position="213"/>
        <end position="232"/>
    </location>
</feature>
<dbReference type="SUPFAM" id="SSF55797">
    <property type="entry name" value="PR-1-like"/>
    <property type="match status" value="1"/>
</dbReference>
<name>A0A2H0W459_9BACT</name>
<dbReference type="Proteomes" id="UP000229056">
    <property type="component" value="Unassembled WGS sequence"/>
</dbReference>
<gene>
    <name evidence="3" type="ORF">COT80_01105</name>
</gene>
<keyword evidence="1" id="KW-0812">Transmembrane</keyword>
<feature type="domain" description="SCP" evidence="2">
    <location>
        <begin position="48"/>
        <end position="166"/>
    </location>
</feature>
<dbReference type="InterPro" id="IPR014044">
    <property type="entry name" value="CAP_dom"/>
</dbReference>
<dbReference type="PANTHER" id="PTHR31157:SF1">
    <property type="entry name" value="SCP DOMAIN-CONTAINING PROTEIN"/>
    <property type="match status" value="1"/>
</dbReference>
<proteinExistence type="predicted"/>
<dbReference type="EMBL" id="PEZY01000005">
    <property type="protein sequence ID" value="PIS06152.1"/>
    <property type="molecule type" value="Genomic_DNA"/>
</dbReference>
<dbReference type="Pfam" id="PF00188">
    <property type="entry name" value="CAP"/>
    <property type="match status" value="1"/>
</dbReference>
<dbReference type="Gene3D" id="3.40.33.10">
    <property type="entry name" value="CAP"/>
    <property type="match status" value="1"/>
</dbReference>
<protein>
    <recommendedName>
        <fullName evidence="2">SCP domain-containing protein</fullName>
    </recommendedName>
</protein>
<evidence type="ECO:0000313" key="3">
    <source>
        <dbReference type="EMBL" id="PIS06152.1"/>
    </source>
</evidence>
<keyword evidence="1" id="KW-1133">Transmembrane helix</keyword>
<accession>A0A2H0W459</accession>
<comment type="caution">
    <text evidence="3">The sequence shown here is derived from an EMBL/GenBank/DDBJ whole genome shotgun (WGS) entry which is preliminary data.</text>
</comment>
<sequence>MIRKIKNILIFLSIISIALKLILMALIFAYPNVTSIDNIEANARDLINMTNEYRHSLNLGELSPNARLTQAAVNKAQDLLANQYFAHTSPEGKKFSQWIKDVNYKYFYVGENLAINFNKNEDVFQAWLNSPTHKENIIKPQYQEIGIAVLEGKYQNQQTTIVVQIFGSRVLGASEQLDLSYKPLEKSTNNYLYNENFLKKITSLKNIGKLNEFNNYFLIVIMGLYLITYTPVKKNKNQINVKQPIINRYQAKIFRE</sequence>
<organism evidence="3 4">
    <name type="scientific">Candidatus Buchananbacteria bacterium CG10_big_fil_rev_8_21_14_0_10_33_19</name>
    <dbReference type="NCBI Taxonomy" id="1974525"/>
    <lineage>
        <taxon>Bacteria</taxon>
        <taxon>Candidatus Buchananiibacteriota</taxon>
    </lineage>
</organism>